<comment type="caution">
    <text evidence="2">The sequence shown here is derived from an EMBL/GenBank/DDBJ whole genome shotgun (WGS) entry which is preliminary data.</text>
</comment>
<evidence type="ECO:0000313" key="3">
    <source>
        <dbReference type="Proteomes" id="UP001469365"/>
    </source>
</evidence>
<name>A0ABU9DJZ3_9BACL</name>
<dbReference type="Proteomes" id="UP001469365">
    <property type="component" value="Unassembled WGS sequence"/>
</dbReference>
<dbReference type="RefSeq" id="WP_341415457.1">
    <property type="nucleotide sequence ID" value="NZ_JBBPCC010000005.1"/>
</dbReference>
<dbReference type="EMBL" id="JBBPCC010000005">
    <property type="protein sequence ID" value="MEK8128388.1"/>
    <property type="molecule type" value="Genomic_DNA"/>
</dbReference>
<gene>
    <name evidence="2" type="ORF">WMW72_10780</name>
</gene>
<feature type="compositionally biased region" description="Basic and acidic residues" evidence="1">
    <location>
        <begin position="1"/>
        <end position="16"/>
    </location>
</feature>
<keyword evidence="3" id="KW-1185">Reference proteome</keyword>
<feature type="region of interest" description="Disordered" evidence="1">
    <location>
        <begin position="1"/>
        <end position="20"/>
    </location>
</feature>
<reference evidence="2 3" key="1">
    <citation type="submission" date="2024-04" db="EMBL/GenBank/DDBJ databases">
        <title>draft genome sequnece of Paenibacillus filicis.</title>
        <authorList>
            <person name="Kim D.-U."/>
        </authorList>
    </citation>
    <scope>NUCLEOTIDE SEQUENCE [LARGE SCALE GENOMIC DNA]</scope>
    <source>
        <strain evidence="2 3">KACC14197</strain>
    </source>
</reference>
<evidence type="ECO:0000313" key="2">
    <source>
        <dbReference type="EMBL" id="MEK8128388.1"/>
    </source>
</evidence>
<sequence length="52" mass="5704">MDKEKLLASLRDDENAHSVSGDYESSAVANYIERLIKEIESGVFDADKSVGT</sequence>
<accession>A0ABU9DJZ3</accession>
<organism evidence="2 3">
    <name type="scientific">Paenibacillus filicis</name>
    <dbReference type="NCBI Taxonomy" id="669464"/>
    <lineage>
        <taxon>Bacteria</taxon>
        <taxon>Bacillati</taxon>
        <taxon>Bacillota</taxon>
        <taxon>Bacilli</taxon>
        <taxon>Bacillales</taxon>
        <taxon>Paenibacillaceae</taxon>
        <taxon>Paenibacillus</taxon>
    </lineage>
</organism>
<proteinExistence type="predicted"/>
<evidence type="ECO:0000256" key="1">
    <source>
        <dbReference type="SAM" id="MobiDB-lite"/>
    </source>
</evidence>
<protein>
    <submittedName>
        <fullName evidence="2">Uncharacterized protein</fullName>
    </submittedName>
</protein>